<dbReference type="Gene3D" id="2.60.40.10">
    <property type="entry name" value="Immunoglobulins"/>
    <property type="match status" value="1"/>
</dbReference>
<feature type="domain" description="C2H2-type" evidence="14">
    <location>
        <begin position="409"/>
        <end position="436"/>
    </location>
</feature>
<dbReference type="EMBL" id="JAULJE010000021">
    <property type="protein sequence ID" value="KAK1329604.1"/>
    <property type="molecule type" value="Genomic_DNA"/>
</dbReference>
<dbReference type="FunFam" id="3.30.160.60:FF:000176">
    <property type="entry name" value="zinc finger protein 70"/>
    <property type="match status" value="1"/>
</dbReference>
<keyword evidence="3" id="KW-0479">Metal-binding</keyword>
<evidence type="ECO:0000256" key="11">
    <source>
        <dbReference type="PROSITE-ProRule" id="PRU00042"/>
    </source>
</evidence>
<keyword evidence="9" id="KW-0804">Transcription</keyword>
<reference evidence="15" key="1">
    <citation type="submission" date="2023-06" db="EMBL/GenBank/DDBJ databases">
        <title>Reference genome for the Northern bat (Eptesicus nilssonii), a most northern bat species.</title>
        <authorList>
            <person name="Laine V.N."/>
            <person name="Pulliainen A.T."/>
            <person name="Lilley T.M."/>
        </authorList>
    </citation>
    <scope>NUCLEOTIDE SEQUENCE</scope>
    <source>
        <strain evidence="15">BLF_Eptnil</strain>
        <tissue evidence="15">Kidney</tissue>
    </source>
</reference>
<dbReference type="AlphaFoldDB" id="A0AA40HE50"/>
<name>A0AA40HE50_CNENI</name>
<evidence type="ECO:0000256" key="1">
    <source>
        <dbReference type="ARBA" id="ARBA00004123"/>
    </source>
</evidence>
<dbReference type="GO" id="GO:0000981">
    <property type="term" value="F:DNA-binding transcription factor activity, RNA polymerase II-specific"/>
    <property type="evidence" value="ECO:0007669"/>
    <property type="project" value="TreeGrafter"/>
</dbReference>
<keyword evidence="6" id="KW-0862">Zinc</keyword>
<evidence type="ECO:0000256" key="3">
    <source>
        <dbReference type="ARBA" id="ARBA00022723"/>
    </source>
</evidence>
<evidence type="ECO:0000313" key="16">
    <source>
        <dbReference type="Proteomes" id="UP001177744"/>
    </source>
</evidence>
<dbReference type="SUPFAM" id="SSF109640">
    <property type="entry name" value="KRAB domain (Kruppel-associated box)"/>
    <property type="match status" value="1"/>
</dbReference>
<evidence type="ECO:0000256" key="13">
    <source>
        <dbReference type="SAM" id="MobiDB-lite"/>
    </source>
</evidence>
<evidence type="ECO:0000256" key="9">
    <source>
        <dbReference type="ARBA" id="ARBA00023163"/>
    </source>
</evidence>
<dbReference type="PROSITE" id="PS00028">
    <property type="entry name" value="ZINC_FINGER_C2H2_1"/>
    <property type="match status" value="2"/>
</dbReference>
<dbReference type="InterPro" id="IPR036051">
    <property type="entry name" value="KRAB_dom_sf"/>
</dbReference>
<feature type="compositionally biased region" description="Low complexity" evidence="13">
    <location>
        <begin position="195"/>
        <end position="220"/>
    </location>
</feature>
<dbReference type="PANTHER" id="PTHR23226">
    <property type="entry name" value="ZINC FINGER AND SCAN DOMAIN-CONTAINING"/>
    <property type="match status" value="1"/>
</dbReference>
<organism evidence="15 16">
    <name type="scientific">Cnephaeus nilssonii</name>
    <name type="common">Northern bat</name>
    <name type="synonym">Eptesicus nilssonii</name>
    <dbReference type="NCBI Taxonomy" id="3371016"/>
    <lineage>
        <taxon>Eukaryota</taxon>
        <taxon>Metazoa</taxon>
        <taxon>Chordata</taxon>
        <taxon>Craniata</taxon>
        <taxon>Vertebrata</taxon>
        <taxon>Euteleostomi</taxon>
        <taxon>Mammalia</taxon>
        <taxon>Eutheria</taxon>
        <taxon>Laurasiatheria</taxon>
        <taxon>Chiroptera</taxon>
        <taxon>Yangochiroptera</taxon>
        <taxon>Vespertilionidae</taxon>
        <taxon>Cnephaeus</taxon>
    </lineage>
</organism>
<evidence type="ECO:0000256" key="5">
    <source>
        <dbReference type="ARBA" id="ARBA00022771"/>
    </source>
</evidence>
<protein>
    <recommendedName>
        <fullName evidence="14">C2H2-type domain-containing protein</fullName>
    </recommendedName>
</protein>
<dbReference type="FunFam" id="3.30.160.60:FF:002343">
    <property type="entry name" value="Zinc finger protein 33A"/>
    <property type="match status" value="1"/>
</dbReference>
<feature type="domain" description="C2H2-type" evidence="14">
    <location>
        <begin position="353"/>
        <end position="380"/>
    </location>
</feature>
<dbReference type="SUPFAM" id="SSF57667">
    <property type="entry name" value="beta-beta-alpha zinc fingers"/>
    <property type="match status" value="2"/>
</dbReference>
<dbReference type="FunFam" id="3.30.160.60:FF:000551">
    <property type="entry name" value="zinc finger protein 197 isoform X1"/>
    <property type="match status" value="1"/>
</dbReference>
<dbReference type="PANTHER" id="PTHR23226:SF377">
    <property type="entry name" value="ZINC FINGER AND SCAN DOMAIN-CONTAINING PROTEIN 20"/>
    <property type="match status" value="1"/>
</dbReference>
<dbReference type="PROSITE" id="PS50157">
    <property type="entry name" value="ZINC_FINGER_C2H2_2"/>
    <property type="match status" value="3"/>
</dbReference>
<feature type="domain" description="C2H2-type" evidence="14">
    <location>
        <begin position="381"/>
        <end position="408"/>
    </location>
</feature>
<evidence type="ECO:0000256" key="12">
    <source>
        <dbReference type="PROSITE-ProRule" id="PRU00087"/>
    </source>
</evidence>
<dbReference type="Proteomes" id="UP001177744">
    <property type="component" value="Unassembled WGS sequence"/>
</dbReference>
<dbReference type="InterPro" id="IPR001909">
    <property type="entry name" value="KRAB"/>
</dbReference>
<keyword evidence="10" id="KW-0539">Nucleus</keyword>
<evidence type="ECO:0000259" key="14">
    <source>
        <dbReference type="PROSITE" id="PS50157"/>
    </source>
</evidence>
<dbReference type="Gene3D" id="3.30.160.60">
    <property type="entry name" value="Classic Zinc Finger"/>
    <property type="match status" value="4"/>
</dbReference>
<dbReference type="SUPFAM" id="SSF81296">
    <property type="entry name" value="E set domains"/>
    <property type="match status" value="1"/>
</dbReference>
<feature type="repeat" description="Filamin" evidence="12">
    <location>
        <begin position="498"/>
        <end position="557"/>
    </location>
</feature>
<feature type="region of interest" description="Disordered" evidence="13">
    <location>
        <begin position="36"/>
        <end position="252"/>
    </location>
</feature>
<dbReference type="InterPro" id="IPR014756">
    <property type="entry name" value="Ig_E-set"/>
</dbReference>
<dbReference type="Pfam" id="PF01352">
    <property type="entry name" value="KRAB"/>
    <property type="match status" value="1"/>
</dbReference>
<dbReference type="InterPro" id="IPR017868">
    <property type="entry name" value="Filamin/ABP280_repeat-like"/>
</dbReference>
<evidence type="ECO:0000256" key="10">
    <source>
        <dbReference type="ARBA" id="ARBA00023242"/>
    </source>
</evidence>
<evidence type="ECO:0000256" key="6">
    <source>
        <dbReference type="ARBA" id="ARBA00022833"/>
    </source>
</evidence>
<dbReference type="GO" id="GO:0000978">
    <property type="term" value="F:RNA polymerase II cis-regulatory region sequence-specific DNA binding"/>
    <property type="evidence" value="ECO:0007669"/>
    <property type="project" value="TreeGrafter"/>
</dbReference>
<keyword evidence="5 11" id="KW-0863">Zinc-finger</keyword>
<dbReference type="Pfam" id="PF00096">
    <property type="entry name" value="zf-C2H2"/>
    <property type="match status" value="3"/>
</dbReference>
<evidence type="ECO:0000313" key="15">
    <source>
        <dbReference type="EMBL" id="KAK1329604.1"/>
    </source>
</evidence>
<comment type="similarity">
    <text evidence="2">Belongs to the krueppel C2H2-type zinc-finger protein family.</text>
</comment>
<dbReference type="InterPro" id="IPR013087">
    <property type="entry name" value="Znf_C2H2_type"/>
</dbReference>
<keyword evidence="8" id="KW-0238">DNA-binding</keyword>
<dbReference type="SMART" id="SM00355">
    <property type="entry name" value="ZnF_C2H2"/>
    <property type="match status" value="3"/>
</dbReference>
<sequence>MFSTKKYCLFQGHSLDGGQMVIMQVRLPLVWSRPDPGGARLHPDPGPRLTRTQAHPDPGARGLTRIQGPAASPGPGTQAHPDPGPRLTRIQGPAASPGPGTQAHPDPGARGLTRTRDPGSPRSRGPRPHPDPGPRLTRTRGPAASPGPGTQAHPDPGARGLTRTRGQAHPDPGARGLTRTRGQAHPDPGARGLARIRGPAASPGPGARGLARIRGPAASPGSGGPRPRPDPGPAASPGPGAQAHPDPGARGLARTRGLMWLGAAVAAGQGAVGRKTRGSYHGELVLGHDMDFEDMAIAFSQEEWGLLGKTFTLIQCSVGKVLYDSLCQVMFFTYMNHGLLLRHRRVHTGEKFCECTDCGKSFRRSYNLSKHKRIHTGVKHFECSDCGKFFRRRSTLIQHHRLRTGEKPYECSDCGKSFRERHLLMNHHRSHTGEKPYECNKCGKCLSSKKFTLEKSLNCAGDVFSFSLYNTEGGLNPFTFYLNIHCGKFLISLKYKCSPQGVLSREELKAPCEEVYVKHMANWLYNVNYIIKEKGGYILIVQWGDESVHRSPFKVNVPCITENSAGKPEARLMAGKHSGCGRRLSCFRSRAEESDEPSGKE</sequence>
<dbReference type="InterPro" id="IPR036236">
    <property type="entry name" value="Znf_C2H2_sf"/>
</dbReference>
<dbReference type="PROSITE" id="PS50194">
    <property type="entry name" value="FILAMIN_REPEAT"/>
    <property type="match status" value="1"/>
</dbReference>
<evidence type="ECO:0000256" key="2">
    <source>
        <dbReference type="ARBA" id="ARBA00006991"/>
    </source>
</evidence>
<dbReference type="GO" id="GO:0008270">
    <property type="term" value="F:zinc ion binding"/>
    <property type="evidence" value="ECO:0007669"/>
    <property type="project" value="UniProtKB-KW"/>
</dbReference>
<comment type="caution">
    <text evidence="15">The sequence shown here is derived from an EMBL/GenBank/DDBJ whole genome shotgun (WGS) entry which is preliminary data.</text>
</comment>
<keyword evidence="7" id="KW-0805">Transcription regulation</keyword>
<evidence type="ECO:0000256" key="4">
    <source>
        <dbReference type="ARBA" id="ARBA00022737"/>
    </source>
</evidence>
<dbReference type="InterPro" id="IPR013783">
    <property type="entry name" value="Ig-like_fold"/>
</dbReference>
<evidence type="ECO:0000256" key="7">
    <source>
        <dbReference type="ARBA" id="ARBA00023015"/>
    </source>
</evidence>
<keyword evidence="4" id="KW-0677">Repeat</keyword>
<comment type="subcellular location">
    <subcellularLocation>
        <location evidence="1">Nucleus</location>
    </subcellularLocation>
</comment>
<evidence type="ECO:0000256" key="8">
    <source>
        <dbReference type="ARBA" id="ARBA00023125"/>
    </source>
</evidence>
<accession>A0AA40HE50</accession>
<proteinExistence type="inferred from homology"/>
<keyword evidence="16" id="KW-1185">Reference proteome</keyword>
<gene>
    <name evidence="15" type="ORF">QTO34_009786</name>
</gene>
<dbReference type="GO" id="GO:0005634">
    <property type="term" value="C:nucleus"/>
    <property type="evidence" value="ECO:0007669"/>
    <property type="project" value="UniProtKB-SubCell"/>
</dbReference>